<accession>A0A0A9DUW1</accession>
<dbReference type="AlphaFoldDB" id="A0A0A9DUW1"/>
<reference evidence="1" key="1">
    <citation type="submission" date="2014-09" db="EMBL/GenBank/DDBJ databases">
        <authorList>
            <person name="Magalhaes I.L.F."/>
            <person name="Oliveira U."/>
            <person name="Santos F.R."/>
            <person name="Vidigal T.H.D.A."/>
            <person name="Brescovit A.D."/>
            <person name="Santos A.J."/>
        </authorList>
    </citation>
    <scope>NUCLEOTIDE SEQUENCE</scope>
    <source>
        <tissue evidence="1">Shoot tissue taken approximately 20 cm above the soil surface</tissue>
    </source>
</reference>
<dbReference type="EMBL" id="GBRH01210353">
    <property type="protein sequence ID" value="JAD87542.1"/>
    <property type="molecule type" value="Transcribed_RNA"/>
</dbReference>
<sequence>MKFSFFECRLSHNMLLNQLGVAYFRFVQNNSVSDFFQ</sequence>
<protein>
    <submittedName>
        <fullName evidence="1">Uncharacterized protein</fullName>
    </submittedName>
</protein>
<evidence type="ECO:0000313" key="1">
    <source>
        <dbReference type="EMBL" id="JAD87542.1"/>
    </source>
</evidence>
<name>A0A0A9DUW1_ARUDO</name>
<proteinExistence type="predicted"/>
<organism evidence="1">
    <name type="scientific">Arundo donax</name>
    <name type="common">Giant reed</name>
    <name type="synonym">Donax arundinaceus</name>
    <dbReference type="NCBI Taxonomy" id="35708"/>
    <lineage>
        <taxon>Eukaryota</taxon>
        <taxon>Viridiplantae</taxon>
        <taxon>Streptophyta</taxon>
        <taxon>Embryophyta</taxon>
        <taxon>Tracheophyta</taxon>
        <taxon>Spermatophyta</taxon>
        <taxon>Magnoliopsida</taxon>
        <taxon>Liliopsida</taxon>
        <taxon>Poales</taxon>
        <taxon>Poaceae</taxon>
        <taxon>PACMAD clade</taxon>
        <taxon>Arundinoideae</taxon>
        <taxon>Arundineae</taxon>
        <taxon>Arundo</taxon>
    </lineage>
</organism>
<reference evidence="1" key="2">
    <citation type="journal article" date="2015" name="Data Brief">
        <title>Shoot transcriptome of the giant reed, Arundo donax.</title>
        <authorList>
            <person name="Barrero R.A."/>
            <person name="Guerrero F.D."/>
            <person name="Moolhuijzen P."/>
            <person name="Goolsby J.A."/>
            <person name="Tidwell J."/>
            <person name="Bellgard S.E."/>
            <person name="Bellgard M.I."/>
        </authorList>
    </citation>
    <scope>NUCLEOTIDE SEQUENCE</scope>
    <source>
        <tissue evidence="1">Shoot tissue taken approximately 20 cm above the soil surface</tissue>
    </source>
</reference>